<proteinExistence type="inferred from homology"/>
<dbReference type="PROSITE" id="PS51462">
    <property type="entry name" value="NUDIX"/>
    <property type="match status" value="1"/>
</dbReference>
<keyword evidence="2 3" id="KW-0378">Hydrolase</keyword>
<evidence type="ECO:0000256" key="2">
    <source>
        <dbReference type="ARBA" id="ARBA00022801"/>
    </source>
</evidence>
<comment type="similarity">
    <text evidence="1 3">Belongs to the Nudix hydrolase family.</text>
</comment>
<dbReference type="Pfam" id="PF00293">
    <property type="entry name" value="NUDIX"/>
    <property type="match status" value="1"/>
</dbReference>
<evidence type="ECO:0000313" key="6">
    <source>
        <dbReference type="Proteomes" id="UP000188613"/>
    </source>
</evidence>
<dbReference type="PANTHER" id="PTHR43736">
    <property type="entry name" value="ADP-RIBOSE PYROPHOSPHATASE"/>
    <property type="match status" value="1"/>
</dbReference>
<dbReference type="Proteomes" id="UP000188613">
    <property type="component" value="Unassembled WGS sequence"/>
</dbReference>
<evidence type="ECO:0000259" key="4">
    <source>
        <dbReference type="PROSITE" id="PS51462"/>
    </source>
</evidence>
<dbReference type="InterPro" id="IPR015797">
    <property type="entry name" value="NUDIX_hydrolase-like_dom_sf"/>
</dbReference>
<sequence length="139" mass="15962">MNFKRVDVVYALIFDESIRKILMVFNKNGTWSLPGGAVELGETLREAAIREVKEETGYDVNVGNIVALNEAFIEQNHVYFITYHGQITKRPKEIPQEENIIKVDWMSLEEADRLMPYYPDGISKLLSESGAKYTLQMTE</sequence>
<evidence type="ECO:0000256" key="3">
    <source>
        <dbReference type="RuleBase" id="RU003476"/>
    </source>
</evidence>
<comment type="caution">
    <text evidence="5">The sequence shown here is derived from an EMBL/GenBank/DDBJ whole genome shotgun (WGS) entry which is preliminary data.</text>
</comment>
<feature type="domain" description="Nudix hydrolase" evidence="4">
    <location>
        <begin position="4"/>
        <end position="128"/>
    </location>
</feature>
<dbReference type="Gene3D" id="3.90.79.10">
    <property type="entry name" value="Nucleoside Triphosphate Pyrophosphohydrolase"/>
    <property type="match status" value="1"/>
</dbReference>
<dbReference type="PANTHER" id="PTHR43736:SF1">
    <property type="entry name" value="DIHYDRONEOPTERIN TRIPHOSPHATE DIPHOSPHATASE"/>
    <property type="match status" value="1"/>
</dbReference>
<dbReference type="STRING" id="1714355.BTO28_01240"/>
<evidence type="ECO:0000256" key="1">
    <source>
        <dbReference type="ARBA" id="ARBA00005582"/>
    </source>
</evidence>
<dbReference type="InterPro" id="IPR020476">
    <property type="entry name" value="Nudix_hydrolase"/>
</dbReference>
<accession>A0A1V2ACI1</accession>
<dbReference type="SUPFAM" id="SSF55811">
    <property type="entry name" value="Nudix"/>
    <property type="match status" value="1"/>
</dbReference>
<dbReference type="CDD" id="cd02883">
    <property type="entry name" value="NUDIX_Hydrolase"/>
    <property type="match status" value="1"/>
</dbReference>
<name>A0A1V2ACI1_9BACI</name>
<dbReference type="GO" id="GO:0016787">
    <property type="term" value="F:hydrolase activity"/>
    <property type="evidence" value="ECO:0007669"/>
    <property type="project" value="UniProtKB-KW"/>
</dbReference>
<reference evidence="5 6" key="1">
    <citation type="submission" date="2016-12" db="EMBL/GenBank/DDBJ databases">
        <title>Domibacillus sp. SAB 38T whole genome sequencing.</title>
        <authorList>
            <person name="Verma A."/>
            <person name="Ojha A.K."/>
            <person name="Krishnamurthi S."/>
        </authorList>
    </citation>
    <scope>NUCLEOTIDE SEQUENCE [LARGE SCALE GENOMIC DNA]</scope>
    <source>
        <strain evidence="5 6">SAB 38</strain>
    </source>
</reference>
<evidence type="ECO:0000313" key="5">
    <source>
        <dbReference type="EMBL" id="OMP68701.1"/>
    </source>
</evidence>
<dbReference type="PRINTS" id="PR00502">
    <property type="entry name" value="NUDIXFAMILY"/>
</dbReference>
<dbReference type="RefSeq" id="WP_076763228.1">
    <property type="nucleotide sequence ID" value="NZ_MSFI01000001.1"/>
</dbReference>
<dbReference type="AlphaFoldDB" id="A0A1V2ACI1"/>
<dbReference type="InterPro" id="IPR020084">
    <property type="entry name" value="NUDIX_hydrolase_CS"/>
</dbReference>
<dbReference type="EMBL" id="MSFI01000001">
    <property type="protein sequence ID" value="OMP68701.1"/>
    <property type="molecule type" value="Genomic_DNA"/>
</dbReference>
<organism evidence="5 6">
    <name type="scientific">Domibacillus epiphyticus</name>
    <dbReference type="NCBI Taxonomy" id="1714355"/>
    <lineage>
        <taxon>Bacteria</taxon>
        <taxon>Bacillati</taxon>
        <taxon>Bacillota</taxon>
        <taxon>Bacilli</taxon>
        <taxon>Bacillales</taxon>
        <taxon>Bacillaceae</taxon>
        <taxon>Domibacillus</taxon>
    </lineage>
</organism>
<dbReference type="PROSITE" id="PS00893">
    <property type="entry name" value="NUDIX_BOX"/>
    <property type="match status" value="1"/>
</dbReference>
<protein>
    <submittedName>
        <fullName evidence="5">Phosphohydrolase</fullName>
    </submittedName>
</protein>
<dbReference type="OrthoDB" id="9787880at2"/>
<dbReference type="InterPro" id="IPR000086">
    <property type="entry name" value="NUDIX_hydrolase_dom"/>
</dbReference>
<gene>
    <name evidence="5" type="ORF">BTO28_01240</name>
</gene>
<keyword evidence="6" id="KW-1185">Reference proteome</keyword>